<feature type="compositionally biased region" description="Low complexity" evidence="7">
    <location>
        <begin position="1"/>
        <end position="17"/>
    </location>
</feature>
<evidence type="ECO:0000256" key="2">
    <source>
        <dbReference type="ARBA" id="ARBA00022490"/>
    </source>
</evidence>
<dbReference type="SUPFAM" id="SSF50494">
    <property type="entry name" value="Trypsin-like serine proteases"/>
    <property type="match status" value="1"/>
</dbReference>
<dbReference type="Pfam" id="PF13424">
    <property type="entry name" value="TPR_12"/>
    <property type="match status" value="1"/>
</dbReference>
<keyword evidence="4 6" id="KW-0802">TPR repeat</keyword>
<name>A0A177HH49_9ACTN</name>
<comment type="caution">
    <text evidence="8">The sequence shown here is derived from an EMBL/GenBank/DDBJ whole genome shotgun (WGS) entry which is preliminary data.</text>
</comment>
<dbReference type="InterPro" id="IPR051476">
    <property type="entry name" value="Bac_ResReg_Asp_Phosphatase"/>
</dbReference>
<keyword evidence="3" id="KW-0677">Repeat</keyword>
<proteinExistence type="inferred from homology"/>
<dbReference type="PANTHER" id="PTHR46630:SF1">
    <property type="entry name" value="TETRATRICOPEPTIDE REPEAT PROTEIN 29"/>
    <property type="match status" value="1"/>
</dbReference>
<dbReference type="STRING" id="1716141.STSP_65070"/>
<evidence type="ECO:0000256" key="4">
    <source>
        <dbReference type="ARBA" id="ARBA00022803"/>
    </source>
</evidence>
<dbReference type="SMART" id="SM00028">
    <property type="entry name" value="TPR"/>
    <property type="match status" value="3"/>
</dbReference>
<organism evidence="8 9">
    <name type="scientific">Streptomyces jeddahensis</name>
    <dbReference type="NCBI Taxonomy" id="1716141"/>
    <lineage>
        <taxon>Bacteria</taxon>
        <taxon>Bacillati</taxon>
        <taxon>Actinomycetota</taxon>
        <taxon>Actinomycetes</taxon>
        <taxon>Kitasatosporales</taxon>
        <taxon>Streptomycetaceae</taxon>
        <taxon>Streptomyces</taxon>
    </lineage>
</organism>
<evidence type="ECO:0000256" key="1">
    <source>
        <dbReference type="ARBA" id="ARBA00004496"/>
    </source>
</evidence>
<evidence type="ECO:0000256" key="5">
    <source>
        <dbReference type="ARBA" id="ARBA00038253"/>
    </source>
</evidence>
<dbReference type="SUPFAM" id="SSF52540">
    <property type="entry name" value="P-loop containing nucleoside triphosphate hydrolases"/>
    <property type="match status" value="1"/>
</dbReference>
<dbReference type="GO" id="GO:0005737">
    <property type="term" value="C:cytoplasm"/>
    <property type="evidence" value="ECO:0007669"/>
    <property type="project" value="UniProtKB-SubCell"/>
</dbReference>
<dbReference type="Gene3D" id="3.40.50.300">
    <property type="entry name" value="P-loop containing nucleotide triphosphate hydrolases"/>
    <property type="match status" value="1"/>
</dbReference>
<evidence type="ECO:0000313" key="8">
    <source>
        <dbReference type="EMBL" id="OAH10251.1"/>
    </source>
</evidence>
<dbReference type="Gene3D" id="2.40.10.10">
    <property type="entry name" value="Trypsin-like serine proteases"/>
    <property type="match status" value="1"/>
</dbReference>
<dbReference type="InterPro" id="IPR043504">
    <property type="entry name" value="Peptidase_S1_PA_chymotrypsin"/>
</dbReference>
<comment type="subcellular location">
    <subcellularLocation>
        <location evidence="1">Cytoplasm</location>
    </subcellularLocation>
</comment>
<dbReference type="InterPro" id="IPR011990">
    <property type="entry name" value="TPR-like_helical_dom_sf"/>
</dbReference>
<keyword evidence="2" id="KW-0963">Cytoplasm</keyword>
<dbReference type="PATRIC" id="fig|1716141.3.peg.6861"/>
<evidence type="ECO:0000256" key="7">
    <source>
        <dbReference type="SAM" id="MobiDB-lite"/>
    </source>
</evidence>
<dbReference type="InterPro" id="IPR019734">
    <property type="entry name" value="TPR_rpt"/>
</dbReference>
<feature type="region of interest" description="Disordered" evidence="7">
    <location>
        <begin position="1"/>
        <end position="54"/>
    </location>
</feature>
<evidence type="ECO:0000313" key="9">
    <source>
        <dbReference type="Proteomes" id="UP000077381"/>
    </source>
</evidence>
<dbReference type="InterPro" id="IPR009003">
    <property type="entry name" value="Peptidase_S1_PA"/>
</dbReference>
<dbReference type="SUPFAM" id="SSF48452">
    <property type="entry name" value="TPR-like"/>
    <property type="match status" value="2"/>
</dbReference>
<dbReference type="Proteomes" id="UP000077381">
    <property type="component" value="Unassembled WGS sequence"/>
</dbReference>
<evidence type="ECO:0000256" key="6">
    <source>
        <dbReference type="PROSITE-ProRule" id="PRU00339"/>
    </source>
</evidence>
<dbReference type="Gene3D" id="1.25.40.10">
    <property type="entry name" value="Tetratricopeptide repeat domain"/>
    <property type="match status" value="1"/>
</dbReference>
<dbReference type="Pfam" id="PF13365">
    <property type="entry name" value="Trypsin_2"/>
    <property type="match status" value="1"/>
</dbReference>
<protein>
    <submittedName>
        <fullName evidence="8">Tetratricopeptide repeat protein</fullName>
    </submittedName>
</protein>
<evidence type="ECO:0000256" key="3">
    <source>
        <dbReference type="ARBA" id="ARBA00022737"/>
    </source>
</evidence>
<feature type="repeat" description="TPR" evidence="6">
    <location>
        <begin position="790"/>
        <end position="823"/>
    </location>
</feature>
<dbReference type="EMBL" id="LOHS01000156">
    <property type="protein sequence ID" value="OAH10251.1"/>
    <property type="molecule type" value="Genomic_DNA"/>
</dbReference>
<dbReference type="PROSITE" id="PS50005">
    <property type="entry name" value="TPR"/>
    <property type="match status" value="1"/>
</dbReference>
<feature type="compositionally biased region" description="Polar residues" evidence="7">
    <location>
        <begin position="23"/>
        <end position="32"/>
    </location>
</feature>
<dbReference type="AlphaFoldDB" id="A0A177HH49"/>
<gene>
    <name evidence="8" type="ORF">STSP_65070</name>
</gene>
<dbReference type="InterPro" id="IPR027417">
    <property type="entry name" value="P-loop_NTPase"/>
</dbReference>
<keyword evidence="9" id="KW-1185">Reference proteome</keyword>
<dbReference type="PANTHER" id="PTHR46630">
    <property type="entry name" value="TETRATRICOPEPTIDE REPEAT PROTEIN 29"/>
    <property type="match status" value="1"/>
</dbReference>
<reference evidence="8 9" key="1">
    <citation type="submission" date="2015-12" db="EMBL/GenBank/DDBJ databases">
        <title>Genome sequence of Streptomyces sp. G25.</title>
        <authorList>
            <person name="Poehlein A."/>
            <person name="Roettig A."/>
            <person name="Hiessl S."/>
            <person name="Hauschild P."/>
            <person name="Schauer J."/>
            <person name="Madkour M.H."/>
            <person name="Al-Ansari A.M."/>
            <person name="Almakishah N.H."/>
            <person name="Steinbuechel A."/>
            <person name="Daniel R."/>
        </authorList>
    </citation>
    <scope>NUCLEOTIDE SEQUENCE [LARGE SCALE GENOMIC DNA]</scope>
    <source>
        <strain evidence="9">G25(2015)</strain>
    </source>
</reference>
<sequence length="1043" mass="111390">MTETQPIPGETGEPIPGRAGQPTPDQAGQSTPGRPGQPIPGQAGRPVTARPTDVGLDAHRIAEIIVVTSAGGGRRGSGYRVTDTAVLTAAHVVADADGVQIRFDADRPGQWMVPASVAWSDADTDVAVLAFAPPPGSAPVAPARFGRIADDRHAVVDVHAAGFPLWKQRRRPDGRRFRELHQADGTVAALSNLRTGTLEITVAAAAADPDPHTSPWSGMSGAAVWAGSHIVGVVAEHHRWEGAARLTAARIDHILRRVGEPRRAELAGLLGIPDLQPLPEVGGAPAGVDATGGATSAHSGISDEGSKVIGLPVAHGLELFKNRTHEREMIGRHLADPAFRMVTVTGRRGMGKSAVAAKVMEMLEGGEWPGHLQAPPPSGLVNLSTRTSGISLERIYFDCAQLLGREQEARLQGIWATNRSVHDKVGELFAAMGDRLFVILLDNLEDLLQDDGRLEDEELTIFLDCLFRARSTPRLLVTSQVPLRLAPELRRFAAEIELSEGLPPTEAVALLRELDQDGSLGLAELSDEQLLQAAVRVHGVPRALELLVGAMADDTLVLPTLHEVLESFTLRGDVVAGLAQDRYRRLDSDSRAVLNVLAVLRTPVTREAIEWIVAGLDPGLDVAPILSHLVRVRMLSVDRTTRTFALHPMDADLAYGAMPRVGVLGRQSVERRAADWYASVAPPRSDWRTLDDIQPYRREFRHRVRAGQFDEAALVLGGISEWMVWAGSVLTALSMHLTLEGKLSDERARLAHLIGFGHARLTGGPLPDAAELFREAADLAQRVDDRQALQNAMFGLGDTYRQLGRLDAAVEPLGRAGDLAHENGDAEAEVHAILSLSLAQSTLGDGAAALDAADRLHRLAAATGDALTEARSWNARFTALLSMGRWEETIAAGDRAVRAYKDAGIPEATDYALNAKGVALLALGRFAEALTALQAALKAASQMENPRTEGVCLHNLAWAYWTDEQYGQAAETAERAATSLQLAGASEAAAPKALAEAARARAADDTQATADALIRAADGVGRNVEMVGATWLSAEAERLRGEA</sequence>
<accession>A0A177HH49</accession>
<dbReference type="OrthoDB" id="3440566at2"/>
<comment type="similarity">
    <text evidence="5">Belongs to the Rap family.</text>
</comment>
<dbReference type="RefSeq" id="WP_067284481.1">
    <property type="nucleotide sequence ID" value="NZ_LOHS01000156.1"/>
</dbReference>